<comment type="similarity">
    <text evidence="3">Belongs to the RLP family.</text>
</comment>
<feature type="domain" description="FAF" evidence="15">
    <location>
        <begin position="330"/>
        <end position="383"/>
    </location>
</feature>
<feature type="region of interest" description="Disordered" evidence="12">
    <location>
        <begin position="390"/>
        <end position="429"/>
    </location>
</feature>
<dbReference type="InterPro" id="IPR032675">
    <property type="entry name" value="LRR_dom_sf"/>
</dbReference>
<dbReference type="STRING" id="43335.A0A4U5QKX2"/>
<dbReference type="PANTHER" id="PTHR48059">
    <property type="entry name" value="POLYGALACTURONASE INHIBITOR 1"/>
    <property type="match status" value="1"/>
</dbReference>
<evidence type="ECO:0000256" key="4">
    <source>
        <dbReference type="ARBA" id="ARBA00022614"/>
    </source>
</evidence>
<accession>A0A4U5QKX2</accession>
<dbReference type="InterPro" id="IPR001611">
    <property type="entry name" value="Leu-rich_rpt"/>
</dbReference>
<evidence type="ECO:0000256" key="10">
    <source>
        <dbReference type="ARBA" id="ARBA00023180"/>
    </source>
</evidence>
<dbReference type="GO" id="GO:0016020">
    <property type="term" value="C:membrane"/>
    <property type="evidence" value="ECO:0007669"/>
    <property type="project" value="UniProtKB-SubCell"/>
</dbReference>
<keyword evidence="10" id="KW-0325">Glycoprotein</keyword>
<evidence type="ECO:0000256" key="1">
    <source>
        <dbReference type="ARBA" id="ARBA00004196"/>
    </source>
</evidence>
<dbReference type="SUPFAM" id="SSF52058">
    <property type="entry name" value="L domain-like"/>
    <property type="match status" value="1"/>
</dbReference>
<feature type="chain" id="PRO_5020293511" evidence="13">
    <location>
        <begin position="23"/>
        <end position="476"/>
    </location>
</feature>
<evidence type="ECO:0000256" key="3">
    <source>
        <dbReference type="ARBA" id="ARBA00009592"/>
    </source>
</evidence>
<sequence length="476" mass="52812">MALALRFRCVAVLVFLLSSPSALPVVKVKAAALDLFTDKEALLSLKSQVTTDPSNTLFSWNNNSSPCNWTRVSCNQVNQRVVGLDLSGLRLTGSISPNIGNLPFLRSLHLQGNQFTGLIPDQLGALSRLSVLNISFNSINGPIPLNITKCLNLQILDLMQNEISGAIPEELSSLKSLEILKLDLTNHPHISVSSIGAEKPSCKCQGACGSPSGSGLGLITTTTSESVHKTPNILESTTIKFSTPLTAPPSSPPPPPPSIASIFKKGPGGIGFLDDIGGGVDGLMSCTESLGFESSDERRFDDDNEFCSRGISTVNKIKWREFGEKKEAKKFPPPLSSLNHNGQPNFFLKPVRKDGRLELTEVRIDRHEILRASRQDGRLRLHLVEDEEFPVDEEEYEPEQEQEEYLEEEKEGELEEEEEMVVKENNEEESTGELGFRVNREGLRIRCHELVVHHNDYHHHHHHRSNLWSQHCVPTR</sequence>
<keyword evidence="7" id="KW-0677">Repeat</keyword>
<protein>
    <submittedName>
        <fullName evidence="16">Protein FANTASTIC FOUR 1-like</fullName>
    </submittedName>
</protein>
<dbReference type="PANTHER" id="PTHR48059:SF30">
    <property type="entry name" value="OS06G0587000 PROTEIN"/>
    <property type="match status" value="1"/>
</dbReference>
<proteinExistence type="inferred from homology"/>
<dbReference type="Pfam" id="PF11250">
    <property type="entry name" value="FAF"/>
    <property type="match status" value="1"/>
</dbReference>
<evidence type="ECO:0000256" key="8">
    <source>
        <dbReference type="ARBA" id="ARBA00022989"/>
    </source>
</evidence>
<feature type="signal peptide" evidence="13">
    <location>
        <begin position="1"/>
        <end position="22"/>
    </location>
</feature>
<evidence type="ECO:0000256" key="12">
    <source>
        <dbReference type="SAM" id="MobiDB-lite"/>
    </source>
</evidence>
<evidence type="ECO:0000256" key="6">
    <source>
        <dbReference type="ARBA" id="ARBA00022729"/>
    </source>
</evidence>
<comment type="subcellular location">
    <subcellularLocation>
        <location evidence="1">Cell envelope</location>
    </subcellularLocation>
    <subcellularLocation>
        <location evidence="2">Membrane</location>
        <topology evidence="2">Single-pass type I membrane protein</topology>
    </subcellularLocation>
</comment>
<keyword evidence="8" id="KW-1133">Transmembrane helix</keyword>
<organism evidence="16">
    <name type="scientific">Populus alba</name>
    <name type="common">White poplar</name>
    <dbReference type="NCBI Taxonomy" id="43335"/>
    <lineage>
        <taxon>Eukaryota</taxon>
        <taxon>Viridiplantae</taxon>
        <taxon>Streptophyta</taxon>
        <taxon>Embryophyta</taxon>
        <taxon>Tracheophyta</taxon>
        <taxon>Spermatophyta</taxon>
        <taxon>Magnoliopsida</taxon>
        <taxon>eudicotyledons</taxon>
        <taxon>Gunneridae</taxon>
        <taxon>Pentapetalae</taxon>
        <taxon>rosids</taxon>
        <taxon>fabids</taxon>
        <taxon>Malpighiales</taxon>
        <taxon>Salicaceae</taxon>
        <taxon>Saliceae</taxon>
        <taxon>Populus</taxon>
    </lineage>
</organism>
<dbReference type="InterPro" id="IPR051848">
    <property type="entry name" value="PGIP"/>
</dbReference>
<keyword evidence="5" id="KW-0812">Transmembrane</keyword>
<dbReference type="Gene3D" id="3.80.10.10">
    <property type="entry name" value="Ribonuclease Inhibitor"/>
    <property type="match status" value="1"/>
</dbReference>
<evidence type="ECO:0000256" key="7">
    <source>
        <dbReference type="ARBA" id="ARBA00022737"/>
    </source>
</evidence>
<dbReference type="FunFam" id="3.80.10.10:FF:000275">
    <property type="entry name" value="Leucine-rich repeat receptor-like protein kinase"/>
    <property type="match status" value="1"/>
</dbReference>
<dbReference type="Pfam" id="PF08263">
    <property type="entry name" value="LRRNT_2"/>
    <property type="match status" value="1"/>
</dbReference>
<keyword evidence="6 13" id="KW-0732">Signal</keyword>
<evidence type="ECO:0000256" key="9">
    <source>
        <dbReference type="ARBA" id="ARBA00023136"/>
    </source>
</evidence>
<comment type="similarity">
    <text evidence="11">Belongs to the polygalacturonase-inhibiting protein family.</text>
</comment>
<dbReference type="InterPro" id="IPR013210">
    <property type="entry name" value="LRR_N_plant-typ"/>
</dbReference>
<feature type="domain" description="Leucine-rich repeat-containing N-terminal plant-type" evidence="14">
    <location>
        <begin position="37"/>
        <end position="75"/>
    </location>
</feature>
<dbReference type="AlphaFoldDB" id="A0A4U5QKX2"/>
<evidence type="ECO:0000259" key="15">
    <source>
        <dbReference type="Pfam" id="PF11250"/>
    </source>
</evidence>
<dbReference type="EMBL" id="RCHU01000222">
    <property type="protein sequence ID" value="TKS10901.1"/>
    <property type="molecule type" value="Genomic_DNA"/>
</dbReference>
<gene>
    <name evidence="16" type="ORF">D5086_0000079660</name>
</gene>
<comment type="caution">
    <text evidence="16">The sequence shown here is derived from an EMBL/GenBank/DDBJ whole genome shotgun (WGS) entry which is preliminary data.</text>
</comment>
<keyword evidence="9" id="KW-0472">Membrane</keyword>
<evidence type="ECO:0000259" key="14">
    <source>
        <dbReference type="Pfam" id="PF08263"/>
    </source>
</evidence>
<evidence type="ECO:0000256" key="2">
    <source>
        <dbReference type="ARBA" id="ARBA00004479"/>
    </source>
</evidence>
<evidence type="ECO:0000313" key="16">
    <source>
        <dbReference type="EMBL" id="TKS10901.1"/>
    </source>
</evidence>
<reference evidence="16" key="1">
    <citation type="submission" date="2018-10" db="EMBL/GenBank/DDBJ databases">
        <title>Population genomic analysis revealed the cold adaptation of white poplar.</title>
        <authorList>
            <person name="Liu Y.-J."/>
        </authorList>
    </citation>
    <scope>NUCLEOTIDE SEQUENCE [LARGE SCALE GENOMIC DNA]</scope>
    <source>
        <strain evidence="16">PAL-ZL1</strain>
    </source>
</reference>
<keyword evidence="4" id="KW-0433">Leucine-rich repeat</keyword>
<name>A0A4U5QKX2_POPAL</name>
<evidence type="ECO:0000256" key="11">
    <source>
        <dbReference type="ARBA" id="ARBA00038043"/>
    </source>
</evidence>
<evidence type="ECO:0000256" key="13">
    <source>
        <dbReference type="SAM" id="SignalP"/>
    </source>
</evidence>
<dbReference type="Pfam" id="PF00560">
    <property type="entry name" value="LRR_1"/>
    <property type="match status" value="3"/>
</dbReference>
<evidence type="ECO:0000256" key="5">
    <source>
        <dbReference type="ARBA" id="ARBA00022692"/>
    </source>
</evidence>
<dbReference type="InterPro" id="IPR046431">
    <property type="entry name" value="FAF_dom"/>
</dbReference>
<feature type="compositionally biased region" description="Acidic residues" evidence="12">
    <location>
        <begin position="390"/>
        <end position="419"/>
    </location>
</feature>